<dbReference type="Proteomes" id="UP000059680">
    <property type="component" value="Chromosome 4"/>
</dbReference>
<proteinExistence type="predicted"/>
<dbReference type="PaxDb" id="39947-A0A0P0WCT1"/>
<feature type="compositionally biased region" description="Basic residues" evidence="1">
    <location>
        <begin position="47"/>
        <end position="56"/>
    </location>
</feature>
<dbReference type="Gramene" id="Os04t0530050-00">
    <property type="protein sequence ID" value="Os04t0530050-00"/>
    <property type="gene ID" value="Os04g0530050"/>
</dbReference>
<reference evidence="2 3" key="2">
    <citation type="journal article" date="2013" name="Plant Cell Physiol.">
        <title>Rice Annotation Project Database (RAP-DB): an integrative and interactive database for rice genomics.</title>
        <authorList>
            <person name="Sakai H."/>
            <person name="Lee S.S."/>
            <person name="Tanaka T."/>
            <person name="Numa H."/>
            <person name="Kim J."/>
            <person name="Kawahara Y."/>
            <person name="Wakimoto H."/>
            <person name="Yang C.C."/>
            <person name="Iwamoto M."/>
            <person name="Abe T."/>
            <person name="Yamada Y."/>
            <person name="Muto A."/>
            <person name="Inokuchi H."/>
            <person name="Ikemura T."/>
            <person name="Matsumoto T."/>
            <person name="Sasaki T."/>
            <person name="Itoh T."/>
        </authorList>
    </citation>
    <scope>NUCLEOTIDE SEQUENCE [LARGE SCALE GENOMIC DNA]</scope>
    <source>
        <strain evidence="3">cv. Nipponbare</strain>
    </source>
</reference>
<accession>A0A0P0WCT1</accession>
<protein>
    <submittedName>
        <fullName evidence="2">Os04g0530050 protein</fullName>
    </submittedName>
</protein>
<evidence type="ECO:0000313" key="3">
    <source>
        <dbReference type="Proteomes" id="UP000059680"/>
    </source>
</evidence>
<evidence type="ECO:0000313" key="2">
    <source>
        <dbReference type="EMBL" id="BAS90203.1"/>
    </source>
</evidence>
<keyword evidence="3" id="KW-1185">Reference proteome</keyword>
<dbReference type="AlphaFoldDB" id="A0A0P0WCT1"/>
<name>A0A0P0WCT1_ORYSJ</name>
<gene>
    <name evidence="2" type="ordered locus">Os04g0530050</name>
    <name evidence="2" type="ORF">OSNPB_040530050</name>
</gene>
<feature type="region of interest" description="Disordered" evidence="1">
    <location>
        <begin position="1"/>
        <end position="76"/>
    </location>
</feature>
<feature type="compositionally biased region" description="Polar residues" evidence="1">
    <location>
        <begin position="1"/>
        <end position="35"/>
    </location>
</feature>
<dbReference type="InParanoid" id="A0A0P0WCT1"/>
<feature type="compositionally biased region" description="Pro residues" evidence="1">
    <location>
        <begin position="65"/>
        <end position="76"/>
    </location>
</feature>
<sequence>MEREVSAQQLHLHTSQLAEEPASQPSAQARATHSSDLCRALGLGISRSHKRGKLPKTKPTNSPNSKPPQPQPQPQC</sequence>
<organism evidence="2 3">
    <name type="scientific">Oryza sativa subsp. japonica</name>
    <name type="common">Rice</name>
    <dbReference type="NCBI Taxonomy" id="39947"/>
    <lineage>
        <taxon>Eukaryota</taxon>
        <taxon>Viridiplantae</taxon>
        <taxon>Streptophyta</taxon>
        <taxon>Embryophyta</taxon>
        <taxon>Tracheophyta</taxon>
        <taxon>Spermatophyta</taxon>
        <taxon>Magnoliopsida</taxon>
        <taxon>Liliopsida</taxon>
        <taxon>Poales</taxon>
        <taxon>Poaceae</taxon>
        <taxon>BOP clade</taxon>
        <taxon>Oryzoideae</taxon>
        <taxon>Oryzeae</taxon>
        <taxon>Oryzinae</taxon>
        <taxon>Oryza</taxon>
        <taxon>Oryza sativa</taxon>
    </lineage>
</organism>
<evidence type="ECO:0000256" key="1">
    <source>
        <dbReference type="SAM" id="MobiDB-lite"/>
    </source>
</evidence>
<reference evidence="3" key="1">
    <citation type="journal article" date="2005" name="Nature">
        <title>The map-based sequence of the rice genome.</title>
        <authorList>
            <consortium name="International rice genome sequencing project (IRGSP)"/>
            <person name="Matsumoto T."/>
            <person name="Wu J."/>
            <person name="Kanamori H."/>
            <person name="Katayose Y."/>
            <person name="Fujisawa M."/>
            <person name="Namiki N."/>
            <person name="Mizuno H."/>
            <person name="Yamamoto K."/>
            <person name="Antonio B.A."/>
            <person name="Baba T."/>
            <person name="Sakata K."/>
            <person name="Nagamura Y."/>
            <person name="Aoki H."/>
            <person name="Arikawa K."/>
            <person name="Arita K."/>
            <person name="Bito T."/>
            <person name="Chiden Y."/>
            <person name="Fujitsuka N."/>
            <person name="Fukunaka R."/>
            <person name="Hamada M."/>
            <person name="Harada C."/>
            <person name="Hayashi A."/>
            <person name="Hijishita S."/>
            <person name="Honda M."/>
            <person name="Hosokawa S."/>
            <person name="Ichikawa Y."/>
            <person name="Idonuma A."/>
            <person name="Iijima M."/>
            <person name="Ikeda M."/>
            <person name="Ikeno M."/>
            <person name="Ito K."/>
            <person name="Ito S."/>
            <person name="Ito T."/>
            <person name="Ito Y."/>
            <person name="Ito Y."/>
            <person name="Iwabuchi A."/>
            <person name="Kamiya K."/>
            <person name="Karasawa W."/>
            <person name="Kurita K."/>
            <person name="Katagiri S."/>
            <person name="Kikuta A."/>
            <person name="Kobayashi H."/>
            <person name="Kobayashi N."/>
            <person name="Machita K."/>
            <person name="Maehara T."/>
            <person name="Masukawa M."/>
            <person name="Mizubayashi T."/>
            <person name="Mukai Y."/>
            <person name="Nagasaki H."/>
            <person name="Nagata Y."/>
            <person name="Naito S."/>
            <person name="Nakashima M."/>
            <person name="Nakama Y."/>
            <person name="Nakamichi Y."/>
            <person name="Nakamura M."/>
            <person name="Meguro A."/>
            <person name="Negishi M."/>
            <person name="Ohta I."/>
            <person name="Ohta T."/>
            <person name="Okamoto M."/>
            <person name="Ono N."/>
            <person name="Saji S."/>
            <person name="Sakaguchi M."/>
            <person name="Sakai K."/>
            <person name="Shibata M."/>
            <person name="Shimokawa T."/>
            <person name="Song J."/>
            <person name="Takazaki Y."/>
            <person name="Terasawa K."/>
            <person name="Tsugane M."/>
            <person name="Tsuji K."/>
            <person name="Ueda S."/>
            <person name="Waki K."/>
            <person name="Yamagata H."/>
            <person name="Yamamoto M."/>
            <person name="Yamamoto S."/>
            <person name="Yamane H."/>
            <person name="Yoshiki S."/>
            <person name="Yoshihara R."/>
            <person name="Yukawa K."/>
            <person name="Zhong H."/>
            <person name="Yano M."/>
            <person name="Yuan Q."/>
            <person name="Ouyang S."/>
            <person name="Liu J."/>
            <person name="Jones K.M."/>
            <person name="Gansberger K."/>
            <person name="Moffat K."/>
            <person name="Hill J."/>
            <person name="Bera J."/>
            <person name="Fadrosh D."/>
            <person name="Jin S."/>
            <person name="Johri S."/>
            <person name="Kim M."/>
            <person name="Overton L."/>
            <person name="Reardon M."/>
            <person name="Tsitrin T."/>
            <person name="Vuong H."/>
            <person name="Weaver B."/>
            <person name="Ciecko A."/>
            <person name="Tallon L."/>
            <person name="Jackson J."/>
            <person name="Pai G."/>
            <person name="Aken S.V."/>
            <person name="Utterback T."/>
            <person name="Reidmuller S."/>
            <person name="Feldblyum T."/>
            <person name="Hsiao J."/>
            <person name="Zismann V."/>
            <person name="Iobst S."/>
            <person name="de Vazeille A.R."/>
            <person name="Buell C.R."/>
            <person name="Ying K."/>
            <person name="Li Y."/>
            <person name="Lu T."/>
            <person name="Huang Y."/>
            <person name="Zhao Q."/>
            <person name="Feng Q."/>
            <person name="Zhang L."/>
            <person name="Zhu J."/>
            <person name="Weng Q."/>
            <person name="Mu J."/>
            <person name="Lu Y."/>
            <person name="Fan D."/>
            <person name="Liu Y."/>
            <person name="Guan J."/>
            <person name="Zhang Y."/>
            <person name="Yu S."/>
            <person name="Liu X."/>
            <person name="Zhang Y."/>
            <person name="Hong G."/>
            <person name="Han B."/>
            <person name="Choisne N."/>
            <person name="Demange N."/>
            <person name="Orjeda G."/>
            <person name="Samain S."/>
            <person name="Cattolico L."/>
            <person name="Pelletier E."/>
            <person name="Couloux A."/>
            <person name="Segurens B."/>
            <person name="Wincker P."/>
            <person name="D'Hont A."/>
            <person name="Scarpelli C."/>
            <person name="Weissenbach J."/>
            <person name="Salanoubat M."/>
            <person name="Quetier F."/>
            <person name="Yu Y."/>
            <person name="Kim H.R."/>
            <person name="Rambo T."/>
            <person name="Currie J."/>
            <person name="Collura K."/>
            <person name="Luo M."/>
            <person name="Yang T."/>
            <person name="Ammiraju J.S.S."/>
            <person name="Engler F."/>
            <person name="Soderlund C."/>
            <person name="Wing R.A."/>
            <person name="Palmer L.E."/>
            <person name="de la Bastide M."/>
            <person name="Spiegel L."/>
            <person name="Nascimento L."/>
            <person name="Zutavern T."/>
            <person name="O'Shaughnessy A."/>
            <person name="Dike S."/>
            <person name="Dedhia N."/>
            <person name="Preston R."/>
            <person name="Balija V."/>
            <person name="McCombie W.R."/>
            <person name="Chow T."/>
            <person name="Chen H."/>
            <person name="Chung M."/>
            <person name="Chen C."/>
            <person name="Shaw J."/>
            <person name="Wu H."/>
            <person name="Hsiao K."/>
            <person name="Chao Y."/>
            <person name="Chu M."/>
            <person name="Cheng C."/>
            <person name="Hour A."/>
            <person name="Lee P."/>
            <person name="Lin S."/>
            <person name="Lin Y."/>
            <person name="Liou J."/>
            <person name="Liu S."/>
            <person name="Hsing Y."/>
            <person name="Raghuvanshi S."/>
            <person name="Mohanty A."/>
            <person name="Bharti A.K."/>
            <person name="Gaur A."/>
            <person name="Gupta V."/>
            <person name="Kumar D."/>
            <person name="Ravi V."/>
            <person name="Vij S."/>
            <person name="Kapur A."/>
            <person name="Khurana P."/>
            <person name="Khurana P."/>
            <person name="Khurana J.P."/>
            <person name="Tyagi A.K."/>
            <person name="Gaikwad K."/>
            <person name="Singh A."/>
            <person name="Dalal V."/>
            <person name="Srivastava S."/>
            <person name="Dixit A."/>
            <person name="Pal A.K."/>
            <person name="Ghazi I.A."/>
            <person name="Yadav M."/>
            <person name="Pandit A."/>
            <person name="Bhargava A."/>
            <person name="Sureshbabu K."/>
            <person name="Batra K."/>
            <person name="Sharma T.R."/>
            <person name="Mohapatra T."/>
            <person name="Singh N.K."/>
            <person name="Messing J."/>
            <person name="Nelson A.B."/>
            <person name="Fuks G."/>
            <person name="Kavchok S."/>
            <person name="Keizer G."/>
            <person name="Linton E."/>
            <person name="Llaca V."/>
            <person name="Song R."/>
            <person name="Tanyolac B."/>
            <person name="Young S."/>
            <person name="Ho-Il K."/>
            <person name="Hahn J.H."/>
            <person name="Sangsakoo G."/>
            <person name="Vanavichit A."/>
            <person name="de Mattos Luiz.A.T."/>
            <person name="Zimmer P.D."/>
            <person name="Malone G."/>
            <person name="Dellagostin O."/>
            <person name="de Oliveira A.C."/>
            <person name="Bevan M."/>
            <person name="Bancroft I."/>
            <person name="Minx P."/>
            <person name="Cordum H."/>
            <person name="Wilson R."/>
            <person name="Cheng Z."/>
            <person name="Jin W."/>
            <person name="Jiang J."/>
            <person name="Leong S.A."/>
            <person name="Iwama H."/>
            <person name="Gojobori T."/>
            <person name="Itoh T."/>
            <person name="Niimura Y."/>
            <person name="Fujii Y."/>
            <person name="Habara T."/>
            <person name="Sakai H."/>
            <person name="Sato Y."/>
            <person name="Wilson G."/>
            <person name="Kumar K."/>
            <person name="McCouch S."/>
            <person name="Juretic N."/>
            <person name="Hoen D."/>
            <person name="Wright S."/>
            <person name="Bruskiewich R."/>
            <person name="Bureau T."/>
            <person name="Miyao A."/>
            <person name="Hirochika H."/>
            <person name="Nishikawa T."/>
            <person name="Kadowaki K."/>
            <person name="Sugiura M."/>
            <person name="Burr B."/>
            <person name="Sasaki T."/>
        </authorList>
    </citation>
    <scope>NUCLEOTIDE SEQUENCE [LARGE SCALE GENOMIC DNA]</scope>
    <source>
        <strain evidence="3">cv. Nipponbare</strain>
    </source>
</reference>
<reference evidence="2 3" key="3">
    <citation type="journal article" date="2013" name="Rice">
        <title>Improvement of the Oryza sativa Nipponbare reference genome using next generation sequence and optical map data.</title>
        <authorList>
            <person name="Kawahara Y."/>
            <person name="de la Bastide M."/>
            <person name="Hamilton J.P."/>
            <person name="Kanamori H."/>
            <person name="McCombie W.R."/>
            <person name="Ouyang S."/>
            <person name="Schwartz D.C."/>
            <person name="Tanaka T."/>
            <person name="Wu J."/>
            <person name="Zhou S."/>
            <person name="Childs K.L."/>
            <person name="Davidson R.M."/>
            <person name="Lin H."/>
            <person name="Quesada-Ocampo L."/>
            <person name="Vaillancourt B."/>
            <person name="Sakai H."/>
            <person name="Lee S.S."/>
            <person name="Kim J."/>
            <person name="Numa H."/>
            <person name="Itoh T."/>
            <person name="Buell C.R."/>
            <person name="Matsumoto T."/>
        </authorList>
    </citation>
    <scope>NUCLEOTIDE SEQUENCE [LARGE SCALE GENOMIC DNA]</scope>
    <source>
        <strain evidence="3">cv. Nipponbare</strain>
    </source>
</reference>
<dbReference type="EMBL" id="AP014960">
    <property type="protein sequence ID" value="BAS90203.1"/>
    <property type="molecule type" value="Genomic_DNA"/>
</dbReference>